<evidence type="ECO:0000313" key="2">
    <source>
        <dbReference type="Proteomes" id="UP001638806"/>
    </source>
</evidence>
<proteinExistence type="predicted"/>
<reference evidence="1" key="1">
    <citation type="submission" date="2024-12" db="EMBL/GenBank/DDBJ databases">
        <title>Comparative genomics and development of molecular markers within Purpureocillium lilacinum and among Purpureocillium species.</title>
        <authorList>
            <person name="Yeh Z.-Y."/>
            <person name="Ni N.-T."/>
            <person name="Lo P.-H."/>
            <person name="Mushyakhwo K."/>
            <person name="Lin C.-F."/>
            <person name="Nai Y.-S."/>
        </authorList>
    </citation>
    <scope>NUCLEOTIDE SEQUENCE</scope>
    <source>
        <strain evidence="1">NCHU-NPUST-175</strain>
    </source>
</reference>
<comment type="caution">
    <text evidence="1">The sequence shown here is derived from an EMBL/GenBank/DDBJ whole genome shotgun (WGS) entry which is preliminary data.</text>
</comment>
<sequence length="321" mass="34993">MYPARLLRQHTSAQGPETHSPPLQLHVPLVIAIRKHCPSGCLAWSFPTERATLAHRPISTMAMQNLQNETHKTPLSWTGKSYGSCTLCLPRVRVSSMIDRHRQPSSGDKALCLPVQGLDPEDTTALVACLAASGVDAFRCLVAAVATASTAPQTLTNRLSWAMSFVAHDIPRVQLVMLLPWFLTRQTGLCSASPAPGYCATVATAAADARRSSLRQRRHIDAAPGRPVSHDLAFLLAMAPFLEARSVGDFGGPLRGGRHVFRPHPKSGSAPLSEALVRAEEPADKGFRFGPGSPRQRVPGQSHRRPRPRPHRRSHLTQSRR</sequence>
<accession>A0ACC4E226</accession>
<gene>
    <name evidence="1" type="ORF">ACCO45_003208</name>
</gene>
<protein>
    <submittedName>
        <fullName evidence="1">Uncharacterized protein</fullName>
    </submittedName>
</protein>
<dbReference type="EMBL" id="JBGNUJ010000003">
    <property type="protein sequence ID" value="KAL3961685.1"/>
    <property type="molecule type" value="Genomic_DNA"/>
</dbReference>
<keyword evidence="2" id="KW-1185">Reference proteome</keyword>
<organism evidence="1 2">
    <name type="scientific">Purpureocillium lilacinum</name>
    <name type="common">Paecilomyces lilacinus</name>
    <dbReference type="NCBI Taxonomy" id="33203"/>
    <lineage>
        <taxon>Eukaryota</taxon>
        <taxon>Fungi</taxon>
        <taxon>Dikarya</taxon>
        <taxon>Ascomycota</taxon>
        <taxon>Pezizomycotina</taxon>
        <taxon>Sordariomycetes</taxon>
        <taxon>Hypocreomycetidae</taxon>
        <taxon>Hypocreales</taxon>
        <taxon>Ophiocordycipitaceae</taxon>
        <taxon>Purpureocillium</taxon>
    </lineage>
</organism>
<evidence type="ECO:0000313" key="1">
    <source>
        <dbReference type="EMBL" id="KAL3961685.1"/>
    </source>
</evidence>
<dbReference type="Proteomes" id="UP001638806">
    <property type="component" value="Unassembled WGS sequence"/>
</dbReference>
<name>A0ACC4E226_PURLI</name>